<dbReference type="RefSeq" id="WP_093373610.1">
    <property type="nucleotide sequence ID" value="NZ_FOQA01000012.1"/>
</dbReference>
<dbReference type="GO" id="GO:0047617">
    <property type="term" value="F:fatty acyl-CoA hydrolase activity"/>
    <property type="evidence" value="ECO:0007669"/>
    <property type="project" value="TreeGrafter"/>
</dbReference>
<dbReference type="Proteomes" id="UP000199287">
    <property type="component" value="Unassembled WGS sequence"/>
</dbReference>
<dbReference type="STRING" id="69895.SAMN05192551_11212"/>
<name>A0A1I3H9E6_9FIRM</name>
<feature type="region of interest" description="Disordered" evidence="1">
    <location>
        <begin position="120"/>
        <end position="164"/>
    </location>
</feature>
<keyword evidence="2" id="KW-0378">Hydrolase</keyword>
<proteinExistence type="predicted"/>
<dbReference type="AlphaFoldDB" id="A0A1I3H9E6"/>
<gene>
    <name evidence="2" type="ORF">SAMN05192551_11212</name>
</gene>
<evidence type="ECO:0000256" key="1">
    <source>
        <dbReference type="SAM" id="MobiDB-lite"/>
    </source>
</evidence>
<dbReference type="InterPro" id="IPR029069">
    <property type="entry name" value="HotDog_dom_sf"/>
</dbReference>
<dbReference type="OrthoDB" id="6117985at2"/>
<dbReference type="InterPro" id="IPR050563">
    <property type="entry name" value="4-hydroxybenzoyl-CoA_TE"/>
</dbReference>
<keyword evidence="3" id="KW-1185">Reference proteome</keyword>
<evidence type="ECO:0000313" key="3">
    <source>
        <dbReference type="Proteomes" id="UP000199287"/>
    </source>
</evidence>
<dbReference type="SUPFAM" id="SSF54637">
    <property type="entry name" value="Thioesterase/thiol ester dehydrase-isomerase"/>
    <property type="match status" value="1"/>
</dbReference>
<dbReference type="EMBL" id="FOQA01000012">
    <property type="protein sequence ID" value="SFI32180.1"/>
    <property type="molecule type" value="Genomic_DNA"/>
</dbReference>
<dbReference type="CDD" id="cd00586">
    <property type="entry name" value="4HBT"/>
    <property type="match status" value="1"/>
</dbReference>
<dbReference type="PANTHER" id="PTHR31793">
    <property type="entry name" value="4-HYDROXYBENZOYL-COA THIOESTERASE FAMILY MEMBER"/>
    <property type="match status" value="1"/>
</dbReference>
<dbReference type="Gene3D" id="3.10.129.10">
    <property type="entry name" value="Hotdog Thioesterase"/>
    <property type="match status" value="1"/>
</dbReference>
<reference evidence="3" key="1">
    <citation type="submission" date="2016-10" db="EMBL/GenBank/DDBJ databases">
        <authorList>
            <person name="Varghese N."/>
            <person name="Submissions S."/>
        </authorList>
    </citation>
    <scope>NUCLEOTIDE SEQUENCE [LARGE SCALE GENOMIC DNA]</scope>
    <source>
        <strain evidence="3">Z-7934</strain>
    </source>
</reference>
<dbReference type="PANTHER" id="PTHR31793:SF2">
    <property type="entry name" value="BLR1345 PROTEIN"/>
    <property type="match status" value="1"/>
</dbReference>
<dbReference type="Pfam" id="PF13279">
    <property type="entry name" value="4HBT_2"/>
    <property type="match status" value="1"/>
</dbReference>
<protein>
    <submittedName>
        <fullName evidence="2">Acyl-CoA thioester hydrolase</fullName>
    </submittedName>
</protein>
<evidence type="ECO:0000313" key="2">
    <source>
        <dbReference type="EMBL" id="SFI32180.1"/>
    </source>
</evidence>
<sequence length="164" mass="19107">MQIQEEERCFYQSVLSQWVDYNGHMNDSAYAIIFTKALEHFLETLGLDEKARKHHHYTTYTLETHTCFLKEALEADMVQVKTQVLDWDAKRIHLFMEMINREKEIIATNEYMVMGMDQKEKRPAPFPPKVAEALASLGQQHQQLPKPEKAGRRMGIPTKNKPAS</sequence>
<accession>A0A1I3H9E6</accession>
<organism evidence="2 3">
    <name type="scientific">Tindallia magadiensis</name>
    <dbReference type="NCBI Taxonomy" id="69895"/>
    <lineage>
        <taxon>Bacteria</taxon>
        <taxon>Bacillati</taxon>
        <taxon>Bacillota</taxon>
        <taxon>Clostridia</taxon>
        <taxon>Peptostreptococcales</taxon>
        <taxon>Tindalliaceae</taxon>
        <taxon>Tindallia</taxon>
    </lineage>
</organism>